<dbReference type="GO" id="GO:0016747">
    <property type="term" value="F:acyltransferase activity, transferring groups other than amino-acyl groups"/>
    <property type="evidence" value="ECO:0007669"/>
    <property type="project" value="InterPro"/>
</dbReference>
<dbReference type="InterPro" id="IPR052810">
    <property type="entry name" value="Plant_NAT"/>
</dbReference>
<dbReference type="PANTHER" id="PTHR47370:SF10">
    <property type="entry name" value="N-ACETYLTRANSFERASE HLS1-RELATED"/>
    <property type="match status" value="1"/>
</dbReference>
<dbReference type="Pfam" id="PF00583">
    <property type="entry name" value="Acetyltransf_1"/>
    <property type="match status" value="1"/>
</dbReference>
<dbReference type="Gene3D" id="3.40.630.30">
    <property type="match status" value="1"/>
</dbReference>
<dbReference type="PANTHER" id="PTHR47370">
    <property type="entry name" value="ACYL-COA N-ACYLTRANSFERASES (NAT) SUPERFAMILY PROTEIN"/>
    <property type="match status" value="1"/>
</dbReference>
<accession>A0A8T2R2A0</accession>
<dbReference type="OrthoDB" id="1896489at2759"/>
<keyword evidence="3" id="KW-1185">Reference proteome</keyword>
<dbReference type="PROSITE" id="PS51186">
    <property type="entry name" value="GNAT"/>
    <property type="match status" value="1"/>
</dbReference>
<feature type="domain" description="N-acetyltransferase" evidence="1">
    <location>
        <begin position="16"/>
        <end position="206"/>
    </location>
</feature>
<dbReference type="EMBL" id="CM035435">
    <property type="protein sequence ID" value="KAH7290416.1"/>
    <property type="molecule type" value="Genomic_DNA"/>
</dbReference>
<dbReference type="SUPFAM" id="SSF55729">
    <property type="entry name" value="Acyl-CoA N-acyltransferases (Nat)"/>
    <property type="match status" value="1"/>
</dbReference>
<comment type="caution">
    <text evidence="2">The sequence shown here is derived from an EMBL/GenBank/DDBJ whole genome shotgun (WGS) entry which is preliminary data.</text>
</comment>
<sequence>MDSSQLSSTRRPKLELTIRGFNKDTDISQIQELERSCDAEATPHGGKTSLVFTVLNVRDPLCRVRSYPSYRMLVAEARTVPEFGTANTKIVGVIRAGIKDVIGPVEGGEEGGDAVRSPSEYVKVMYISGLRVCCCYRRMGIAQKLVQEIESWGITQGAQYAYLASETDNQPSINLFTHKMGYIKFRSPSILVQPVYGKLKMVKPFSGMQHSRNRGILIFKLGPITAERFYRSAHGRTEFFPMDIDRVLRNPLNFGTWVACYKEDIAQYKSDTGVYSIDLDDEGEWADPGGSPRSEILRAMEEGRFTWAMLSLWRYDKLINFEVRGASAFMKRWASLTRLASKFMPWVVLPCLPNVFDKSFGVQLIYGLHVSRPDGRRSKDPMTLFNNSVDRPGAKTEWRNNSNDADKDRTKSLLQSLCWHAHDMALKAGCKAVMVETGSCDPIKEDIPHWPLLSEHDLWCLKRLCSISPSTGPNHVHDDWCKWPPSASLFPDPRDF</sequence>
<evidence type="ECO:0000313" key="2">
    <source>
        <dbReference type="EMBL" id="KAH7290416.1"/>
    </source>
</evidence>
<evidence type="ECO:0000313" key="3">
    <source>
        <dbReference type="Proteomes" id="UP000825935"/>
    </source>
</evidence>
<protein>
    <recommendedName>
        <fullName evidence="1">N-acetyltransferase domain-containing protein</fullName>
    </recommendedName>
</protein>
<dbReference type="OMA" id="AKYAYMA"/>
<proteinExistence type="predicted"/>
<evidence type="ECO:0000259" key="1">
    <source>
        <dbReference type="PROSITE" id="PS51186"/>
    </source>
</evidence>
<dbReference type="InterPro" id="IPR000182">
    <property type="entry name" value="GNAT_dom"/>
</dbReference>
<dbReference type="CDD" id="cd04301">
    <property type="entry name" value="NAT_SF"/>
    <property type="match status" value="1"/>
</dbReference>
<dbReference type="Proteomes" id="UP000825935">
    <property type="component" value="Chromosome 30"/>
</dbReference>
<organism evidence="2 3">
    <name type="scientific">Ceratopteris richardii</name>
    <name type="common">Triangle waterfern</name>
    <dbReference type="NCBI Taxonomy" id="49495"/>
    <lineage>
        <taxon>Eukaryota</taxon>
        <taxon>Viridiplantae</taxon>
        <taxon>Streptophyta</taxon>
        <taxon>Embryophyta</taxon>
        <taxon>Tracheophyta</taxon>
        <taxon>Polypodiopsida</taxon>
        <taxon>Polypodiidae</taxon>
        <taxon>Polypodiales</taxon>
        <taxon>Pteridineae</taxon>
        <taxon>Pteridaceae</taxon>
        <taxon>Parkerioideae</taxon>
        <taxon>Ceratopteris</taxon>
    </lineage>
</organism>
<dbReference type="AlphaFoldDB" id="A0A8T2R2A0"/>
<reference evidence="2" key="1">
    <citation type="submission" date="2021-08" db="EMBL/GenBank/DDBJ databases">
        <title>WGS assembly of Ceratopteris richardii.</title>
        <authorList>
            <person name="Marchant D.B."/>
            <person name="Chen G."/>
            <person name="Jenkins J."/>
            <person name="Shu S."/>
            <person name="Leebens-Mack J."/>
            <person name="Grimwood J."/>
            <person name="Schmutz J."/>
            <person name="Soltis P."/>
            <person name="Soltis D."/>
            <person name="Chen Z.-H."/>
        </authorList>
    </citation>
    <scope>NUCLEOTIDE SEQUENCE</scope>
    <source>
        <strain evidence="2">Whitten #5841</strain>
        <tissue evidence="2">Leaf</tissue>
    </source>
</reference>
<name>A0A8T2R2A0_CERRI</name>
<gene>
    <name evidence="2" type="ORF">KP509_30G047700</name>
</gene>
<dbReference type="InterPro" id="IPR016181">
    <property type="entry name" value="Acyl_CoA_acyltransferase"/>
</dbReference>